<name>A0A8T4GT12_9EURY</name>
<reference evidence="2" key="1">
    <citation type="submission" date="2021-03" db="EMBL/GenBank/DDBJ databases">
        <title>Genomic Encyclopedia of Type Strains, Phase IV (KMG-IV): sequencing the most valuable type-strain genomes for metagenomic binning, comparative biology and taxonomic classification.</title>
        <authorList>
            <person name="Goeker M."/>
        </authorList>
    </citation>
    <scope>NUCLEOTIDE SEQUENCE</scope>
    <source>
        <strain evidence="2">DSM 26232</strain>
    </source>
</reference>
<evidence type="ECO:0000256" key="1">
    <source>
        <dbReference type="SAM" id="Phobius"/>
    </source>
</evidence>
<sequence length="69" mass="7467">MPLFDADDPGTIVNEFLITLFVPGILVLVALWASFRLVFDDLLRSYGLTPLVPARGAGAIASGYGPWRC</sequence>
<dbReference type="AlphaFoldDB" id="A0A8T4GT12"/>
<protein>
    <submittedName>
        <fullName evidence="2">Uncharacterized protein</fullName>
    </submittedName>
</protein>
<dbReference type="OrthoDB" id="350873at2157"/>
<keyword evidence="3" id="KW-1185">Reference proteome</keyword>
<keyword evidence="1" id="KW-1133">Transmembrane helix</keyword>
<evidence type="ECO:0000313" key="2">
    <source>
        <dbReference type="EMBL" id="MBP1986019.1"/>
    </source>
</evidence>
<feature type="transmembrane region" description="Helical" evidence="1">
    <location>
        <begin position="12"/>
        <end position="35"/>
    </location>
</feature>
<dbReference type="RefSeq" id="WP_209490121.1">
    <property type="nucleotide sequence ID" value="NZ_JAGGLC010000001.1"/>
</dbReference>
<proteinExistence type="predicted"/>
<dbReference type="Proteomes" id="UP000823736">
    <property type="component" value="Unassembled WGS sequence"/>
</dbReference>
<organism evidence="2 3">
    <name type="scientific">Halolamina salifodinae</name>
    <dbReference type="NCBI Taxonomy" id="1202767"/>
    <lineage>
        <taxon>Archaea</taxon>
        <taxon>Methanobacteriati</taxon>
        <taxon>Methanobacteriota</taxon>
        <taxon>Stenosarchaea group</taxon>
        <taxon>Halobacteria</taxon>
        <taxon>Halobacteriales</taxon>
        <taxon>Haloferacaceae</taxon>
    </lineage>
</organism>
<keyword evidence="1" id="KW-0472">Membrane</keyword>
<gene>
    <name evidence="2" type="ORF">J2753_000492</name>
</gene>
<accession>A0A8T4GT12</accession>
<comment type="caution">
    <text evidence="2">The sequence shown here is derived from an EMBL/GenBank/DDBJ whole genome shotgun (WGS) entry which is preliminary data.</text>
</comment>
<keyword evidence="1" id="KW-0812">Transmembrane</keyword>
<dbReference type="EMBL" id="JAGGLC010000001">
    <property type="protein sequence ID" value="MBP1986019.1"/>
    <property type="molecule type" value="Genomic_DNA"/>
</dbReference>
<evidence type="ECO:0000313" key="3">
    <source>
        <dbReference type="Proteomes" id="UP000823736"/>
    </source>
</evidence>